<organism evidence="3 4">
    <name type="scientific">Oceanobacillus polygoni</name>
    <dbReference type="NCBI Taxonomy" id="1235259"/>
    <lineage>
        <taxon>Bacteria</taxon>
        <taxon>Bacillati</taxon>
        <taxon>Bacillota</taxon>
        <taxon>Bacilli</taxon>
        <taxon>Bacillales</taxon>
        <taxon>Bacillaceae</taxon>
        <taxon>Oceanobacillus</taxon>
    </lineage>
</organism>
<feature type="transmembrane region" description="Helical" evidence="2">
    <location>
        <begin position="36"/>
        <end position="54"/>
    </location>
</feature>
<dbReference type="NCBIfam" id="TIGR02896">
    <property type="entry name" value="spore_III_AF"/>
    <property type="match status" value="1"/>
</dbReference>
<keyword evidence="1" id="KW-0175">Coiled coil</keyword>
<evidence type="ECO:0000313" key="4">
    <source>
        <dbReference type="Proteomes" id="UP001138793"/>
    </source>
</evidence>
<sequence>MDVIIQWVTQIILFIILAAIIDLLIPVDSMKKYVKLAVGLILILILLKPVFYLFDADIEQAVETSIDQLDQAYRQDENIENQIEFQKKEIQNSQHAYILEQMTVQLKNIAEGPLKEEFQVEITSIDFTFEEEVENLSFEDLVEVIVYIKELENEEGAVDTVEEIVIDSQHNDQESVEEKEEVGAEITASLMDVWELTDKKVSIYWEGGTS</sequence>
<reference evidence="3" key="1">
    <citation type="submission" date="2021-03" db="EMBL/GenBank/DDBJ databases">
        <title>Genomic Encyclopedia of Type Strains, Phase IV (KMG-IV): sequencing the most valuable type-strain genomes for metagenomic binning, comparative biology and taxonomic classification.</title>
        <authorList>
            <person name="Goeker M."/>
        </authorList>
    </citation>
    <scope>NUCLEOTIDE SEQUENCE</scope>
    <source>
        <strain evidence="3">DSM 107338</strain>
    </source>
</reference>
<keyword evidence="2" id="KW-1133">Transmembrane helix</keyword>
<feature type="coiled-coil region" evidence="1">
    <location>
        <begin position="69"/>
        <end position="96"/>
    </location>
</feature>
<feature type="transmembrane region" description="Helical" evidence="2">
    <location>
        <begin position="6"/>
        <end position="24"/>
    </location>
</feature>
<dbReference type="Proteomes" id="UP001138793">
    <property type="component" value="Unassembled WGS sequence"/>
</dbReference>
<protein>
    <submittedName>
        <fullName evidence="3">Stage III sporulation protein AF</fullName>
    </submittedName>
</protein>
<name>A0A9X0YWE6_9BACI</name>
<dbReference type="Pfam" id="PF09581">
    <property type="entry name" value="Spore_III_AF"/>
    <property type="match status" value="1"/>
</dbReference>
<dbReference type="OrthoDB" id="2375554at2"/>
<comment type="caution">
    <text evidence="3">The sequence shown here is derived from an EMBL/GenBank/DDBJ whole genome shotgun (WGS) entry which is preliminary data.</text>
</comment>
<keyword evidence="2" id="KW-0472">Membrane</keyword>
<dbReference type="AlphaFoldDB" id="A0A9X0YWE6"/>
<accession>A0A9X0YWE6</accession>
<evidence type="ECO:0000313" key="3">
    <source>
        <dbReference type="EMBL" id="MBP2078226.1"/>
    </source>
</evidence>
<keyword evidence="2" id="KW-0812">Transmembrane</keyword>
<evidence type="ECO:0000256" key="1">
    <source>
        <dbReference type="SAM" id="Coils"/>
    </source>
</evidence>
<dbReference type="InterPro" id="IPR014245">
    <property type="entry name" value="Spore_III_AF"/>
</dbReference>
<dbReference type="EMBL" id="JAGGMB010000007">
    <property type="protein sequence ID" value="MBP2078226.1"/>
    <property type="molecule type" value="Genomic_DNA"/>
</dbReference>
<proteinExistence type="predicted"/>
<dbReference type="RefSeq" id="WP_149474001.1">
    <property type="nucleotide sequence ID" value="NZ_JAGGMB010000007.1"/>
</dbReference>
<gene>
    <name evidence="3" type="ORF">J2Z64_002483</name>
</gene>
<keyword evidence="4" id="KW-1185">Reference proteome</keyword>
<evidence type="ECO:0000256" key="2">
    <source>
        <dbReference type="SAM" id="Phobius"/>
    </source>
</evidence>